<evidence type="ECO:0000313" key="5">
    <source>
        <dbReference type="Proteomes" id="UP000005038"/>
    </source>
</evidence>
<protein>
    <submittedName>
        <fullName evidence="4">Glycosidase</fullName>
    </submittedName>
</protein>
<evidence type="ECO:0000256" key="1">
    <source>
        <dbReference type="ARBA" id="ARBA00022801"/>
    </source>
</evidence>
<dbReference type="EMBL" id="BAFB01000162">
    <property type="protein sequence ID" value="GAB35415.1"/>
    <property type="molecule type" value="Genomic_DNA"/>
</dbReference>
<dbReference type="SUPFAM" id="SSF51445">
    <property type="entry name" value="(Trans)glycosidases"/>
    <property type="match status" value="1"/>
</dbReference>
<dbReference type="InterPro" id="IPR017853">
    <property type="entry name" value="GH"/>
</dbReference>
<dbReference type="GO" id="GO:0005975">
    <property type="term" value="P:carbohydrate metabolic process"/>
    <property type="evidence" value="ECO:0007669"/>
    <property type="project" value="InterPro"/>
</dbReference>
<dbReference type="Gene3D" id="3.20.20.80">
    <property type="entry name" value="Glycosidases"/>
    <property type="match status" value="2"/>
</dbReference>
<name>H5TPK7_GORO1</name>
<feature type="domain" description="Glycosyl hydrolase family 13 catalytic" evidence="3">
    <location>
        <begin position="30"/>
        <end position="350"/>
    </location>
</feature>
<keyword evidence="5" id="KW-1185">Reference proteome</keyword>
<dbReference type="PANTHER" id="PTHR10357">
    <property type="entry name" value="ALPHA-AMYLASE FAMILY MEMBER"/>
    <property type="match status" value="1"/>
</dbReference>
<organism evidence="4 5">
    <name type="scientific">Gordonia otitidis (strain DSM 44809 / CCUG 52243 / JCM 12355 / NBRC 100426 / IFM 10032)</name>
    <dbReference type="NCBI Taxonomy" id="1108044"/>
    <lineage>
        <taxon>Bacteria</taxon>
        <taxon>Bacillati</taxon>
        <taxon>Actinomycetota</taxon>
        <taxon>Actinomycetes</taxon>
        <taxon>Mycobacteriales</taxon>
        <taxon>Gordoniaceae</taxon>
        <taxon>Gordonia</taxon>
    </lineage>
</organism>
<accession>H5TPK7</accession>
<dbReference type="Pfam" id="PF00128">
    <property type="entry name" value="Alpha-amylase"/>
    <property type="match status" value="2"/>
</dbReference>
<evidence type="ECO:0000313" key="4">
    <source>
        <dbReference type="EMBL" id="GAB35415.1"/>
    </source>
</evidence>
<evidence type="ECO:0000256" key="2">
    <source>
        <dbReference type="ARBA" id="ARBA00023295"/>
    </source>
</evidence>
<dbReference type="PANTHER" id="PTHR10357:SF210">
    <property type="entry name" value="MALTODEXTRIN GLUCOSIDASE"/>
    <property type="match status" value="1"/>
</dbReference>
<comment type="caution">
    <text evidence="4">The sequence shown here is derived from an EMBL/GenBank/DDBJ whole genome shotgun (WGS) entry which is preliminary data.</text>
</comment>
<dbReference type="Proteomes" id="UP000005038">
    <property type="component" value="Unassembled WGS sequence"/>
</dbReference>
<proteinExistence type="predicted"/>
<dbReference type="GO" id="GO:0016853">
    <property type="term" value="F:isomerase activity"/>
    <property type="evidence" value="ECO:0007669"/>
    <property type="project" value="UniProtKB-KW"/>
</dbReference>
<dbReference type="GO" id="GO:0016798">
    <property type="term" value="F:hydrolase activity, acting on glycosyl bonds"/>
    <property type="evidence" value="ECO:0007669"/>
    <property type="project" value="UniProtKB-KW"/>
</dbReference>
<sequence length="430" mass="47743">MGAMTTTTPAWVATSIWWHVYPLGALGADTTGVDRHCRRPLSALIDWLDHAVALGVNGIALGPIFSSATHGYDTLDHFTIDERLGDRSDFDALVAACRSRGIRIMLDGVFNHVSRQHDQVSDDVAEGGWERRDRDGHVQTFEGHGDLVTLDHRNPAVADLVVEVMCHWLAAGVDAWRLDAAYAVPQEFWRTVLPRVRERFPDAYVMAEVIHGDYPGYVADTGVDSVTQYELWKAFWSSIIDANMHELQWALVRHGEMLQTFVPWTFVGNHDVTRTATRLAEHSADLAVVLLATLPGTPAVYYGDELGWTGTKEDRVGGDDAVRQMLPDTPPVDDELPPVYRLHQRLFAIRRRFFDIEHAQVRVLTVDQGLLVYEVSTGPPIIVALNANRTATDVTVDLGDTGHLASEASHRDGNNIRLEPGGWYIAGTES</sequence>
<dbReference type="SMART" id="SM00642">
    <property type="entry name" value="Aamy"/>
    <property type="match status" value="1"/>
</dbReference>
<dbReference type="AlphaFoldDB" id="H5TPK7"/>
<reference evidence="4" key="1">
    <citation type="submission" date="2012-02" db="EMBL/GenBank/DDBJ databases">
        <title>Whole genome shotgun sequence of Gordonia otitidis NBRC 100426.</title>
        <authorList>
            <person name="Yoshida I."/>
            <person name="Hosoyama A."/>
            <person name="Tsuchikane K."/>
            <person name="Katsumata H."/>
            <person name="Yamazaki S."/>
            <person name="Fujita N."/>
        </authorList>
    </citation>
    <scope>NUCLEOTIDE SEQUENCE [LARGE SCALE GENOMIC DNA]</scope>
    <source>
        <strain evidence="4">NBRC 100426</strain>
    </source>
</reference>
<dbReference type="InterPro" id="IPR006047">
    <property type="entry name" value="GH13_cat_dom"/>
</dbReference>
<gene>
    <name evidence="4" type="ORF">GOOTI_162_00060</name>
</gene>
<evidence type="ECO:0000259" key="3">
    <source>
        <dbReference type="SMART" id="SM00642"/>
    </source>
</evidence>
<keyword evidence="2 4" id="KW-0326">Glycosidase</keyword>
<keyword evidence="1" id="KW-0378">Hydrolase</keyword>
<dbReference type="STRING" id="1108044.GOOTI_162_00060"/>